<proteinExistence type="predicted"/>
<sequence>MSDVDAHLWKRAMEVKLESMYFNEVWELVKVPKGIKLIGCKWAYKRNKGVDGRVKTYKARLVVKGYSQKLGLNYEELLLISSHAQVIVIYQDPIVDSISNEGFKRTTIYSWDEVLRGYTDLDYWSDKDSCQSISCFVFIVGSVVVSWRSVNQSCIPNSNIEV</sequence>
<dbReference type="AlphaFoldDB" id="A5BYP4"/>
<evidence type="ECO:0000313" key="2">
    <source>
        <dbReference type="EMBL" id="CAN70709.1"/>
    </source>
</evidence>
<feature type="domain" description="Reverse transcriptase Ty1/copia-type" evidence="1">
    <location>
        <begin position="23"/>
        <end position="77"/>
    </location>
</feature>
<dbReference type="EMBL" id="AM475978">
    <property type="protein sequence ID" value="CAN70709.1"/>
    <property type="molecule type" value="Genomic_DNA"/>
</dbReference>
<protein>
    <recommendedName>
        <fullName evidence="1">Reverse transcriptase Ty1/copia-type domain-containing protein</fullName>
    </recommendedName>
</protein>
<name>A5BYP4_VITVI</name>
<reference evidence="2" key="1">
    <citation type="journal article" date="2007" name="PLoS ONE">
        <title>The first genome sequence of an elite grapevine cultivar (Pinot noir Vitis vinifera L.): coping with a highly heterozygous genome.</title>
        <authorList>
            <person name="Velasco R."/>
            <person name="Zharkikh A."/>
            <person name="Troggio M."/>
            <person name="Cartwright D.A."/>
            <person name="Cestaro A."/>
            <person name="Pruss D."/>
            <person name="Pindo M."/>
            <person name="FitzGerald L.M."/>
            <person name="Vezzulli S."/>
            <person name="Reid J."/>
            <person name="Malacarne G."/>
            <person name="Iliev D."/>
            <person name="Coppola G."/>
            <person name="Wardell B."/>
            <person name="Micheletti D."/>
            <person name="Macalma T."/>
            <person name="Facci M."/>
            <person name="Mitchell J.T."/>
            <person name="Perazzolli M."/>
            <person name="Eldredge G."/>
            <person name="Gatto P."/>
            <person name="Oyzerski R."/>
            <person name="Moretto M."/>
            <person name="Gutin N."/>
            <person name="Stefanini M."/>
            <person name="Chen Y."/>
            <person name="Segala C."/>
            <person name="Davenport C."/>
            <person name="Dematte L."/>
            <person name="Mraz A."/>
            <person name="Battilana J."/>
            <person name="Stormo K."/>
            <person name="Costa F."/>
            <person name="Tao Q."/>
            <person name="Si-Ammour A."/>
            <person name="Harkins T."/>
            <person name="Lackey A."/>
            <person name="Perbost C."/>
            <person name="Taillon B."/>
            <person name="Stella A."/>
            <person name="Solovyev V."/>
            <person name="Fawcett J.A."/>
            <person name="Sterck L."/>
            <person name="Vandepoele K."/>
            <person name="Grando S.M."/>
            <person name="Toppo S."/>
            <person name="Moser C."/>
            <person name="Lanchbury J."/>
            <person name="Bogden R."/>
            <person name="Skolnick M."/>
            <person name="Sgaramella V."/>
            <person name="Bhatnagar S.K."/>
            <person name="Fontana P."/>
            <person name="Gutin A."/>
            <person name="Van de Peer Y."/>
            <person name="Salamini F."/>
            <person name="Viola R."/>
        </authorList>
    </citation>
    <scope>NUCLEOTIDE SEQUENCE</scope>
</reference>
<accession>A5BYP4</accession>
<evidence type="ECO:0000259" key="1">
    <source>
        <dbReference type="Pfam" id="PF07727"/>
    </source>
</evidence>
<gene>
    <name evidence="2" type="ORF">VITISV_011817</name>
</gene>
<dbReference type="Pfam" id="PF07727">
    <property type="entry name" value="RVT_2"/>
    <property type="match status" value="1"/>
</dbReference>
<dbReference type="InterPro" id="IPR013103">
    <property type="entry name" value="RVT_2"/>
</dbReference>
<organism evidence="2">
    <name type="scientific">Vitis vinifera</name>
    <name type="common">Grape</name>
    <dbReference type="NCBI Taxonomy" id="29760"/>
    <lineage>
        <taxon>Eukaryota</taxon>
        <taxon>Viridiplantae</taxon>
        <taxon>Streptophyta</taxon>
        <taxon>Embryophyta</taxon>
        <taxon>Tracheophyta</taxon>
        <taxon>Spermatophyta</taxon>
        <taxon>Magnoliopsida</taxon>
        <taxon>eudicotyledons</taxon>
        <taxon>Gunneridae</taxon>
        <taxon>Pentapetalae</taxon>
        <taxon>rosids</taxon>
        <taxon>Vitales</taxon>
        <taxon>Vitaceae</taxon>
        <taxon>Viteae</taxon>
        <taxon>Vitis</taxon>
    </lineage>
</organism>